<dbReference type="InterPro" id="IPR050725">
    <property type="entry name" value="CysQ/Inositol_MonoPase"/>
</dbReference>
<protein>
    <submittedName>
        <fullName evidence="1">Unannotated protein</fullName>
    </submittedName>
</protein>
<dbReference type="CDD" id="cd01638">
    <property type="entry name" value="CysQ"/>
    <property type="match status" value="1"/>
</dbReference>
<dbReference type="PANTHER" id="PTHR43028:SF5">
    <property type="entry name" value="3'(2'),5'-BISPHOSPHATE NUCLEOTIDASE 1"/>
    <property type="match status" value="1"/>
</dbReference>
<name>A0A6J7I135_9ZZZZ</name>
<dbReference type="InterPro" id="IPR000760">
    <property type="entry name" value="Inositol_monophosphatase-like"/>
</dbReference>
<dbReference type="PANTHER" id="PTHR43028">
    <property type="entry name" value="3'(2'),5'-BISPHOSPHATE NUCLEOTIDASE 1"/>
    <property type="match status" value="1"/>
</dbReference>
<evidence type="ECO:0000313" key="1">
    <source>
        <dbReference type="EMBL" id="CAB4924436.1"/>
    </source>
</evidence>
<dbReference type="SUPFAM" id="SSF56655">
    <property type="entry name" value="Carbohydrate phosphatase"/>
    <property type="match status" value="1"/>
</dbReference>
<dbReference type="AlphaFoldDB" id="A0A6J7I135"/>
<dbReference type="EMBL" id="CAFBND010000001">
    <property type="protein sequence ID" value="CAB4924436.1"/>
    <property type="molecule type" value="Genomic_DNA"/>
</dbReference>
<dbReference type="PRINTS" id="PR00377">
    <property type="entry name" value="IMPHPHTASES"/>
</dbReference>
<gene>
    <name evidence="1" type="ORF">UFOPK3752_00038</name>
</gene>
<sequence length="268" mass="28634">MTGLPSVLATDAELARLIAVEVGLLVVSLRPTYGDLSDPARSRRLRDDGDRAAHDLIVARLSEHRPHDAVLSEEGLDDARRLSAERVWIVDPIDGTWEYGQGREDFAVHVALWQSGTLVAGAVDLPARGLVHTTDHPSMVFDALPQGRPVRLVVSRSRPPADLDALVAGVSRRLGREIEVVSVGSAGAKTAEVIEGRVEAYVHDAGLSEWDVAAPAAVAIACGLRVCHLDGSEIRYNRRPPLVGDLVIGVPMVVEAILEARAGLRASG</sequence>
<reference evidence="1" key="1">
    <citation type="submission" date="2020-05" db="EMBL/GenBank/DDBJ databases">
        <authorList>
            <person name="Chiriac C."/>
            <person name="Salcher M."/>
            <person name="Ghai R."/>
            <person name="Kavagutti S V."/>
        </authorList>
    </citation>
    <scope>NUCLEOTIDE SEQUENCE</scope>
</reference>
<dbReference type="GO" id="GO:0000103">
    <property type="term" value="P:sulfate assimilation"/>
    <property type="evidence" value="ECO:0007669"/>
    <property type="project" value="TreeGrafter"/>
</dbReference>
<dbReference type="GO" id="GO:0050427">
    <property type="term" value="P:3'-phosphoadenosine 5'-phosphosulfate metabolic process"/>
    <property type="evidence" value="ECO:0007669"/>
    <property type="project" value="TreeGrafter"/>
</dbReference>
<dbReference type="Gene3D" id="3.30.540.10">
    <property type="entry name" value="Fructose-1,6-Bisphosphatase, subunit A, domain 1"/>
    <property type="match status" value="1"/>
</dbReference>
<organism evidence="1">
    <name type="scientific">freshwater metagenome</name>
    <dbReference type="NCBI Taxonomy" id="449393"/>
    <lineage>
        <taxon>unclassified sequences</taxon>
        <taxon>metagenomes</taxon>
        <taxon>ecological metagenomes</taxon>
    </lineage>
</organism>
<dbReference type="GO" id="GO:0008441">
    <property type="term" value="F:3'(2'),5'-bisphosphate nucleotidase activity"/>
    <property type="evidence" value="ECO:0007669"/>
    <property type="project" value="TreeGrafter"/>
</dbReference>
<proteinExistence type="predicted"/>
<dbReference type="Pfam" id="PF00459">
    <property type="entry name" value="Inositol_P"/>
    <property type="match status" value="1"/>
</dbReference>
<accession>A0A6J7I135</accession>
<dbReference type="Gene3D" id="3.40.190.80">
    <property type="match status" value="1"/>
</dbReference>